<dbReference type="EMBL" id="GBHO01010273">
    <property type="protein sequence ID" value="JAG33331.1"/>
    <property type="molecule type" value="Transcribed_RNA"/>
</dbReference>
<feature type="non-terminal residue" evidence="2">
    <location>
        <position position="1"/>
    </location>
</feature>
<evidence type="ECO:0000256" key="1">
    <source>
        <dbReference type="SAM" id="MobiDB-lite"/>
    </source>
</evidence>
<feature type="compositionally biased region" description="Polar residues" evidence="1">
    <location>
        <begin position="71"/>
        <end position="87"/>
    </location>
</feature>
<sequence>GRDLEGTIQCRSLGPQRETPPVTPLANRCQGKGQWLWPSCQAIMIVLENVLIFLRVKSKGITRGRKEDPPNENTTIRSLKNAGKQQLPISTFMNNEIPTNNNKENNNQKNKNNLVLTLLSFEEPKQFTL</sequence>
<accession>A0A0A9YNX5</accession>
<name>A0A0A9YNX5_LYGHE</name>
<evidence type="ECO:0000313" key="2">
    <source>
        <dbReference type="EMBL" id="JAG33331.1"/>
    </source>
</evidence>
<proteinExistence type="predicted"/>
<reference evidence="2" key="1">
    <citation type="journal article" date="2014" name="PLoS ONE">
        <title>Transcriptome-Based Identification of ABC Transporters in the Western Tarnished Plant Bug Lygus hesperus.</title>
        <authorList>
            <person name="Hull J.J."/>
            <person name="Chaney K."/>
            <person name="Geib S.M."/>
            <person name="Fabrick J.A."/>
            <person name="Brent C.S."/>
            <person name="Walsh D."/>
            <person name="Lavine L.C."/>
        </authorList>
    </citation>
    <scope>NUCLEOTIDE SEQUENCE</scope>
</reference>
<protein>
    <submittedName>
        <fullName evidence="2">Uncharacterized protein</fullName>
    </submittedName>
</protein>
<organism evidence="2">
    <name type="scientific">Lygus hesperus</name>
    <name type="common">Western plant bug</name>
    <dbReference type="NCBI Taxonomy" id="30085"/>
    <lineage>
        <taxon>Eukaryota</taxon>
        <taxon>Metazoa</taxon>
        <taxon>Ecdysozoa</taxon>
        <taxon>Arthropoda</taxon>
        <taxon>Hexapoda</taxon>
        <taxon>Insecta</taxon>
        <taxon>Pterygota</taxon>
        <taxon>Neoptera</taxon>
        <taxon>Paraneoptera</taxon>
        <taxon>Hemiptera</taxon>
        <taxon>Heteroptera</taxon>
        <taxon>Panheteroptera</taxon>
        <taxon>Cimicomorpha</taxon>
        <taxon>Miridae</taxon>
        <taxon>Mirini</taxon>
        <taxon>Lygus</taxon>
    </lineage>
</organism>
<gene>
    <name evidence="2" type="ORF">CM83_56</name>
</gene>
<dbReference type="AlphaFoldDB" id="A0A0A9YNX5"/>
<reference evidence="2" key="2">
    <citation type="submission" date="2014-07" db="EMBL/GenBank/DDBJ databases">
        <authorList>
            <person name="Hull J."/>
        </authorList>
    </citation>
    <scope>NUCLEOTIDE SEQUENCE</scope>
</reference>
<feature type="region of interest" description="Disordered" evidence="1">
    <location>
        <begin position="62"/>
        <end position="87"/>
    </location>
</feature>